<protein>
    <submittedName>
        <fullName evidence="1">Uncharacterized protein</fullName>
    </submittedName>
</protein>
<reference evidence="1 2" key="1">
    <citation type="submission" date="2018-02" db="EMBL/GenBank/DDBJ databases">
        <title>Comparative genomes isolates from brazilian mangrove.</title>
        <authorList>
            <person name="Araujo J.E."/>
            <person name="Taketani R.G."/>
            <person name="Silva M.C.P."/>
            <person name="Loureco M.V."/>
            <person name="Andreote F.D."/>
        </authorList>
    </citation>
    <scope>NUCLEOTIDE SEQUENCE [LARGE SCALE GENOMIC DNA]</scope>
    <source>
        <strain evidence="1 2">HEX-2 MGV</strain>
    </source>
</reference>
<organism evidence="1 2">
    <name type="scientific">Blastopirellula marina</name>
    <dbReference type="NCBI Taxonomy" id="124"/>
    <lineage>
        <taxon>Bacteria</taxon>
        <taxon>Pseudomonadati</taxon>
        <taxon>Planctomycetota</taxon>
        <taxon>Planctomycetia</taxon>
        <taxon>Pirellulales</taxon>
        <taxon>Pirellulaceae</taxon>
        <taxon>Blastopirellula</taxon>
    </lineage>
</organism>
<dbReference type="Proteomes" id="UP000240009">
    <property type="component" value="Unassembled WGS sequence"/>
</dbReference>
<dbReference type="RefSeq" id="WP_105356087.1">
    <property type="nucleotide sequence ID" value="NZ_PUIA01000057.1"/>
</dbReference>
<gene>
    <name evidence="1" type="ORF">C5Y96_17780</name>
</gene>
<evidence type="ECO:0000313" key="2">
    <source>
        <dbReference type="Proteomes" id="UP000240009"/>
    </source>
</evidence>
<dbReference type="EMBL" id="PUIA01000057">
    <property type="protein sequence ID" value="PQO27391.1"/>
    <property type="molecule type" value="Genomic_DNA"/>
</dbReference>
<dbReference type="AlphaFoldDB" id="A0A2S8F5F9"/>
<accession>A0A2S8F5F9</accession>
<comment type="caution">
    <text evidence="1">The sequence shown here is derived from an EMBL/GenBank/DDBJ whole genome shotgun (WGS) entry which is preliminary data.</text>
</comment>
<evidence type="ECO:0000313" key="1">
    <source>
        <dbReference type="EMBL" id="PQO27391.1"/>
    </source>
</evidence>
<proteinExistence type="predicted"/>
<name>A0A2S8F5F9_9BACT</name>
<sequence>MTDEQLYTAGNLEALKARYTPCLVDWATTKATPEVVERIIKRTWAAIERNTLPDGRPFKVWLFLIAAEIVKEIAPHTPETLTVIGAMVATGNTHFEGDIVEVAQFLEGYHREEEPYHPALASINWERVDWFDVAEAVGA</sequence>